<organism evidence="2 3">
    <name type="scientific">Celeribacter ethanolicus</name>
    <dbReference type="NCBI Taxonomy" id="1758178"/>
    <lineage>
        <taxon>Bacteria</taxon>
        <taxon>Pseudomonadati</taxon>
        <taxon>Pseudomonadota</taxon>
        <taxon>Alphaproteobacteria</taxon>
        <taxon>Rhodobacterales</taxon>
        <taxon>Roseobacteraceae</taxon>
        <taxon>Celeribacter</taxon>
    </lineage>
</organism>
<dbReference type="EMBL" id="CP022196">
    <property type="protein sequence ID" value="ATG46965.1"/>
    <property type="molecule type" value="Genomic_DNA"/>
</dbReference>
<protein>
    <recommendedName>
        <fullName evidence="1">DUF2169 domain-containing protein</fullName>
    </recommendedName>
</protein>
<evidence type="ECO:0000259" key="1">
    <source>
        <dbReference type="Pfam" id="PF09937"/>
    </source>
</evidence>
<accession>A0A291G9V9</accession>
<feature type="domain" description="DUF2169" evidence="1">
    <location>
        <begin position="26"/>
        <end position="321"/>
    </location>
</feature>
<dbReference type="RefSeq" id="WP_096805120.1">
    <property type="nucleotide sequence ID" value="NZ_CP022196.1"/>
</dbReference>
<dbReference type="KEGG" id="ceh:CEW89_04905"/>
<evidence type="ECO:0000313" key="3">
    <source>
        <dbReference type="Proteomes" id="UP000217935"/>
    </source>
</evidence>
<dbReference type="InterPro" id="IPR018683">
    <property type="entry name" value="DUF2169"/>
</dbReference>
<keyword evidence="3" id="KW-1185">Reference proteome</keyword>
<dbReference type="Proteomes" id="UP000217935">
    <property type="component" value="Chromosome"/>
</dbReference>
<dbReference type="AlphaFoldDB" id="A0A291G9V9"/>
<dbReference type="OrthoDB" id="237820at2"/>
<name>A0A291G9V9_9RHOB</name>
<dbReference type="Pfam" id="PF09937">
    <property type="entry name" value="DUF2169"/>
    <property type="match status" value="1"/>
</dbReference>
<evidence type="ECO:0000313" key="2">
    <source>
        <dbReference type="EMBL" id="ATG46965.1"/>
    </source>
</evidence>
<sequence>MWTLTNHTPFPAETGAYRTPDNAGFWGLWLVAGFSLRDGALPLFDPEQRPITPSFVFAEGDALARDADLTPPRPRVDLIIRAHAHQPAARREAEESRPRALGLRIGGWSKILEVHPPLCYQRNPTFGFGSPGIRVRADPDTPPALLCLDGAHGYGGPGHPLNPLGRGFRNVSEDPKASPPVVYLAGQTPAREGATEGTGTVPAQLGPISPLWEARRALGGTYDANWERRRAPLFPEDMSADYWQSAPPDQRLSRDLFAPGAALEAGGFGTTGPLDAPGIYPLPLLSLRCDTKLSGRWQPAEARLQRVEVDLDTMQVHVLYHAAWSLARADEDVAVSETVVELDHAQGFRVPAGAAGLFHKSPSLMREV</sequence>
<dbReference type="STRING" id="1758178.GCA_001550095_00703"/>
<proteinExistence type="predicted"/>
<reference evidence="2 3" key="1">
    <citation type="submission" date="2017-06" db="EMBL/GenBank/DDBJ databases">
        <title>Celeribacter sp. TSPH2 complete genome sequence.</title>
        <authorList>
            <person name="Woo J.-H."/>
            <person name="Kim H.-S."/>
        </authorList>
    </citation>
    <scope>NUCLEOTIDE SEQUENCE [LARGE SCALE GENOMIC DNA]</scope>
    <source>
        <strain evidence="2 3">TSPH2</strain>
    </source>
</reference>
<gene>
    <name evidence="2" type="ORF">CEW89_04905</name>
</gene>